<keyword evidence="9" id="KW-1185">Reference proteome</keyword>
<feature type="compositionally biased region" description="Basic residues" evidence="6">
    <location>
        <begin position="402"/>
        <end position="413"/>
    </location>
</feature>
<dbReference type="Gene3D" id="3.30.40.10">
    <property type="entry name" value="Zinc/RING finger domain, C3HC4 (zinc finger)"/>
    <property type="match status" value="1"/>
</dbReference>
<dbReference type="InterPro" id="IPR013083">
    <property type="entry name" value="Znf_RING/FYVE/PHD"/>
</dbReference>
<dbReference type="Gene3D" id="1.25.40.20">
    <property type="entry name" value="Ankyrin repeat-containing domain"/>
    <property type="match status" value="1"/>
</dbReference>
<dbReference type="Proteomes" id="UP000266841">
    <property type="component" value="Unassembled WGS sequence"/>
</dbReference>
<name>K0R1Z9_THAOC</name>
<dbReference type="PROSITE" id="PS00518">
    <property type="entry name" value="ZF_RING_1"/>
    <property type="match status" value="1"/>
</dbReference>
<evidence type="ECO:0000256" key="5">
    <source>
        <dbReference type="PROSITE-ProRule" id="PRU00175"/>
    </source>
</evidence>
<evidence type="ECO:0000256" key="2">
    <source>
        <dbReference type="ARBA" id="ARBA00022771"/>
    </source>
</evidence>
<dbReference type="EMBL" id="AGNL01048042">
    <property type="protein sequence ID" value="EJK46045.1"/>
    <property type="molecule type" value="Genomic_DNA"/>
</dbReference>
<evidence type="ECO:0000256" key="1">
    <source>
        <dbReference type="ARBA" id="ARBA00022723"/>
    </source>
</evidence>
<evidence type="ECO:0000259" key="7">
    <source>
        <dbReference type="PROSITE" id="PS50089"/>
    </source>
</evidence>
<dbReference type="SUPFAM" id="SSF57850">
    <property type="entry name" value="RING/U-box"/>
    <property type="match status" value="1"/>
</dbReference>
<dbReference type="GO" id="GO:0008270">
    <property type="term" value="F:zinc ion binding"/>
    <property type="evidence" value="ECO:0007669"/>
    <property type="project" value="UniProtKB-KW"/>
</dbReference>
<dbReference type="InterPro" id="IPR002110">
    <property type="entry name" value="Ankyrin_rpt"/>
</dbReference>
<dbReference type="PANTHER" id="PTHR15315">
    <property type="entry name" value="RING FINGER PROTEIN 41, 151"/>
    <property type="match status" value="1"/>
</dbReference>
<gene>
    <name evidence="8" type="ORF">THAOC_35312</name>
</gene>
<evidence type="ECO:0000313" key="8">
    <source>
        <dbReference type="EMBL" id="EJK46045.1"/>
    </source>
</evidence>
<dbReference type="InterPro" id="IPR017907">
    <property type="entry name" value="Znf_RING_CS"/>
</dbReference>
<protein>
    <recommendedName>
        <fullName evidence="7">RING-type domain-containing protein</fullName>
    </recommendedName>
</protein>
<proteinExistence type="predicted"/>
<dbReference type="InterPro" id="IPR027370">
    <property type="entry name" value="Znf-RING_euk"/>
</dbReference>
<organism evidence="8 9">
    <name type="scientific">Thalassiosira oceanica</name>
    <name type="common">Marine diatom</name>
    <dbReference type="NCBI Taxonomy" id="159749"/>
    <lineage>
        <taxon>Eukaryota</taxon>
        <taxon>Sar</taxon>
        <taxon>Stramenopiles</taxon>
        <taxon>Ochrophyta</taxon>
        <taxon>Bacillariophyta</taxon>
        <taxon>Coscinodiscophyceae</taxon>
        <taxon>Thalassiosirophycidae</taxon>
        <taxon>Thalassiosirales</taxon>
        <taxon>Thalassiosiraceae</taxon>
        <taxon>Thalassiosira</taxon>
    </lineage>
</organism>
<dbReference type="PROSITE" id="PS50089">
    <property type="entry name" value="ZF_RING_2"/>
    <property type="match status" value="1"/>
</dbReference>
<keyword evidence="1" id="KW-0479">Metal-binding</keyword>
<dbReference type="PROSITE" id="PS50088">
    <property type="entry name" value="ANK_REPEAT"/>
    <property type="match status" value="1"/>
</dbReference>
<dbReference type="SUPFAM" id="SSF48403">
    <property type="entry name" value="Ankyrin repeat"/>
    <property type="match status" value="1"/>
</dbReference>
<keyword evidence="2 5" id="KW-0863">Zinc-finger</keyword>
<dbReference type="OrthoDB" id="539213at2759"/>
<sequence>MDGSNANNECGICLGEWTNPVKLPCGHSFCADCLSGWKPKYVEGLQSGRAKDQLGKCCPLCRGTIPPSREEIANMKMAKTLMREKSHLDPEYYKDAQAVKKFEAAYGEDWDGTMIEYDNNFVSLPHYVGKAICNGNIRTALQWLGKGNINEKLNAKSDVGWNTGLLHLAAVSNQHDFMGYLLLKGADVNILNSKGMSALTVICRDKKNLKFVELLLSWGAEHYREGKQVTKEMKLDMCGDLSRFCDCTAIANLMSLDLGGRRCEIVSVPDARSDLVGKTCVVDEYIKESDQYKVKMEFTNEVLQVGADNLKRRDRTPRDPGYYVENKNNRLIRRDFMSNEECRAFVANLGTEEELAEVDPDAESKAEQAAADLLAELGLEDLEGPSSSASKRGKQPVAAGKTNKRGGKKKGRK</sequence>
<dbReference type="Pfam" id="PF13445">
    <property type="entry name" value="zf-RING_UBOX"/>
    <property type="match status" value="1"/>
</dbReference>
<accession>K0R1Z9</accession>
<dbReference type="AlphaFoldDB" id="K0R1Z9"/>
<dbReference type="SMART" id="SM00184">
    <property type="entry name" value="RING"/>
    <property type="match status" value="1"/>
</dbReference>
<dbReference type="InterPro" id="IPR036770">
    <property type="entry name" value="Ankyrin_rpt-contain_sf"/>
</dbReference>
<comment type="caution">
    <text evidence="8">The sequence shown here is derived from an EMBL/GenBank/DDBJ whole genome shotgun (WGS) entry which is preliminary data.</text>
</comment>
<keyword evidence="3" id="KW-0862">Zinc</keyword>
<evidence type="ECO:0000256" key="3">
    <source>
        <dbReference type="ARBA" id="ARBA00022833"/>
    </source>
</evidence>
<dbReference type="InterPro" id="IPR001841">
    <property type="entry name" value="Znf_RING"/>
</dbReference>
<feature type="region of interest" description="Disordered" evidence="6">
    <location>
        <begin position="377"/>
        <end position="413"/>
    </location>
</feature>
<reference evidence="8 9" key="1">
    <citation type="journal article" date="2012" name="Genome Biol.">
        <title>Genome and low-iron response of an oceanic diatom adapted to chronic iron limitation.</title>
        <authorList>
            <person name="Lommer M."/>
            <person name="Specht M."/>
            <person name="Roy A.S."/>
            <person name="Kraemer L."/>
            <person name="Andreson R."/>
            <person name="Gutowska M.A."/>
            <person name="Wolf J."/>
            <person name="Bergner S.V."/>
            <person name="Schilhabel M.B."/>
            <person name="Klostermeier U.C."/>
            <person name="Beiko R.G."/>
            <person name="Rosenstiel P."/>
            <person name="Hippler M."/>
            <person name="Laroche J."/>
        </authorList>
    </citation>
    <scope>NUCLEOTIDE SEQUENCE [LARGE SCALE GENOMIC DNA]</scope>
    <source>
        <strain evidence="8 9">CCMP1005</strain>
    </source>
</reference>
<evidence type="ECO:0000256" key="4">
    <source>
        <dbReference type="PROSITE-ProRule" id="PRU00023"/>
    </source>
</evidence>
<feature type="domain" description="RING-type" evidence="7">
    <location>
        <begin position="10"/>
        <end position="62"/>
    </location>
</feature>
<dbReference type="PANTHER" id="PTHR15315:SF26">
    <property type="entry name" value="E3 UBIQUITIN-PROTEIN LIGASE NRDP1"/>
    <property type="match status" value="1"/>
</dbReference>
<dbReference type="Pfam" id="PF12796">
    <property type="entry name" value="Ank_2"/>
    <property type="match status" value="1"/>
</dbReference>
<feature type="repeat" description="ANK" evidence="4">
    <location>
        <begin position="166"/>
        <end position="193"/>
    </location>
</feature>
<evidence type="ECO:0000256" key="6">
    <source>
        <dbReference type="SAM" id="MobiDB-lite"/>
    </source>
</evidence>
<keyword evidence="4" id="KW-0040">ANK repeat</keyword>
<evidence type="ECO:0000313" key="9">
    <source>
        <dbReference type="Proteomes" id="UP000266841"/>
    </source>
</evidence>
<dbReference type="eggNOG" id="ENOG502QSQ8">
    <property type="taxonomic scope" value="Eukaryota"/>
</dbReference>